<name>A0A2V0NSD9_9CHLO</name>
<comment type="caution">
    <text evidence="3">The sequence shown here is derived from an EMBL/GenBank/DDBJ whole genome shotgun (WGS) entry which is preliminary data.</text>
</comment>
<evidence type="ECO:0000313" key="3">
    <source>
        <dbReference type="EMBL" id="GBF90551.1"/>
    </source>
</evidence>
<keyword evidence="2" id="KW-0732">Signal</keyword>
<gene>
    <name evidence="3" type="ORF">Rsub_03122</name>
</gene>
<evidence type="ECO:0000256" key="2">
    <source>
        <dbReference type="SAM" id="SignalP"/>
    </source>
</evidence>
<sequence>MMSGQWLTVGAGFAFAFLNAKVQEQRKARIERVNSQLKLFYGPLLAAVSATHAAYSALVAQHSPDGTRASFQRAVHAEPSGPEAVAYRLWCTSVLQPLNEQAAAIVSDHIDQLDSADLIPELLQLVAHVATMRVVLQRWERGDLAASSAITYPDRLLPRTQTEFNRVKTRQAELLGEEPPKLMAAEDAVQLALRGPAAVAAATTAGGREAGGSGGRAPGGSSSSSRAARPAAPRAKL</sequence>
<organism evidence="3 4">
    <name type="scientific">Raphidocelis subcapitata</name>
    <dbReference type="NCBI Taxonomy" id="307507"/>
    <lineage>
        <taxon>Eukaryota</taxon>
        <taxon>Viridiplantae</taxon>
        <taxon>Chlorophyta</taxon>
        <taxon>core chlorophytes</taxon>
        <taxon>Chlorophyceae</taxon>
        <taxon>CS clade</taxon>
        <taxon>Sphaeropleales</taxon>
        <taxon>Selenastraceae</taxon>
        <taxon>Raphidocelis</taxon>
    </lineage>
</organism>
<feature type="region of interest" description="Disordered" evidence="1">
    <location>
        <begin position="200"/>
        <end position="237"/>
    </location>
</feature>
<keyword evidence="4" id="KW-1185">Reference proteome</keyword>
<evidence type="ECO:0000313" key="4">
    <source>
        <dbReference type="Proteomes" id="UP000247498"/>
    </source>
</evidence>
<dbReference type="OrthoDB" id="532671at2759"/>
<dbReference type="Proteomes" id="UP000247498">
    <property type="component" value="Unassembled WGS sequence"/>
</dbReference>
<dbReference type="EMBL" id="BDRX01000018">
    <property type="protein sequence ID" value="GBF90551.1"/>
    <property type="molecule type" value="Genomic_DNA"/>
</dbReference>
<evidence type="ECO:0000256" key="1">
    <source>
        <dbReference type="SAM" id="MobiDB-lite"/>
    </source>
</evidence>
<feature type="signal peptide" evidence="2">
    <location>
        <begin position="1"/>
        <end position="16"/>
    </location>
</feature>
<accession>A0A2V0NSD9</accession>
<dbReference type="AlphaFoldDB" id="A0A2V0NSD9"/>
<feature type="compositionally biased region" description="Gly residues" evidence="1">
    <location>
        <begin position="208"/>
        <end position="218"/>
    </location>
</feature>
<proteinExistence type="predicted"/>
<protein>
    <submittedName>
        <fullName evidence="3">Uncharacterized protein</fullName>
    </submittedName>
</protein>
<feature type="chain" id="PRO_5016048058" evidence="2">
    <location>
        <begin position="17"/>
        <end position="237"/>
    </location>
</feature>
<feature type="compositionally biased region" description="Low complexity" evidence="1">
    <location>
        <begin position="219"/>
        <end position="237"/>
    </location>
</feature>
<reference evidence="3 4" key="1">
    <citation type="journal article" date="2018" name="Sci. Rep.">
        <title>Raphidocelis subcapitata (=Pseudokirchneriella subcapitata) provides an insight into genome evolution and environmental adaptations in the Sphaeropleales.</title>
        <authorList>
            <person name="Suzuki S."/>
            <person name="Yamaguchi H."/>
            <person name="Nakajima N."/>
            <person name="Kawachi M."/>
        </authorList>
    </citation>
    <scope>NUCLEOTIDE SEQUENCE [LARGE SCALE GENOMIC DNA]</scope>
    <source>
        <strain evidence="3 4">NIES-35</strain>
    </source>
</reference>
<dbReference type="InParanoid" id="A0A2V0NSD9"/>